<dbReference type="InterPro" id="IPR000026">
    <property type="entry name" value="N1-like"/>
</dbReference>
<evidence type="ECO:0000256" key="1">
    <source>
        <dbReference type="ARBA" id="ARBA00022722"/>
    </source>
</evidence>
<reference evidence="6" key="1">
    <citation type="submission" date="2020-05" db="EMBL/GenBank/DDBJ databases">
        <title>Mycena genomes resolve the evolution of fungal bioluminescence.</title>
        <authorList>
            <person name="Tsai I.J."/>
        </authorList>
    </citation>
    <scope>NUCLEOTIDE SEQUENCE</scope>
    <source>
        <strain evidence="6">171206Taipei</strain>
    </source>
</reference>
<keyword evidence="4" id="KW-1015">Disulfide bond</keyword>
<keyword evidence="3" id="KW-0378">Hydrolase</keyword>
<dbReference type="GO" id="GO:0004521">
    <property type="term" value="F:RNA endonuclease activity"/>
    <property type="evidence" value="ECO:0007669"/>
    <property type="project" value="InterPro"/>
</dbReference>
<protein>
    <submittedName>
        <fullName evidence="6">Guanyl-specific ribonuclease C2</fullName>
    </submittedName>
</protein>
<keyword evidence="7" id="KW-1185">Reference proteome</keyword>
<dbReference type="PANTHER" id="PTHR42104">
    <property type="entry name" value="EXTRACELLULAR GUANYL-SPECIFIC RIBONUCLEASE RNTA (AFU_ORTHOLOGUE AFUA_4G03230)"/>
    <property type="match status" value="1"/>
</dbReference>
<dbReference type="RefSeq" id="XP_037223943.1">
    <property type="nucleotide sequence ID" value="XM_037358848.1"/>
</dbReference>
<dbReference type="PANTHER" id="PTHR42104:SF1">
    <property type="entry name" value="EXTRACELLULAR GUANYL-SPECIFIC RIBONUCLEASE RNTA (AFU_ORTHOLOGUE AFUA_4G03230)"/>
    <property type="match status" value="1"/>
</dbReference>
<dbReference type="Proteomes" id="UP000636479">
    <property type="component" value="Unassembled WGS sequence"/>
</dbReference>
<evidence type="ECO:0000313" key="7">
    <source>
        <dbReference type="Proteomes" id="UP000636479"/>
    </source>
</evidence>
<evidence type="ECO:0000256" key="3">
    <source>
        <dbReference type="ARBA" id="ARBA00022801"/>
    </source>
</evidence>
<dbReference type="AlphaFoldDB" id="A0A8H6T6K4"/>
<dbReference type="EMBL" id="JACAZF010000002">
    <property type="protein sequence ID" value="KAF7311835.1"/>
    <property type="molecule type" value="Genomic_DNA"/>
</dbReference>
<keyword evidence="5" id="KW-0456">Lyase</keyword>
<organism evidence="6 7">
    <name type="scientific">Mycena indigotica</name>
    <dbReference type="NCBI Taxonomy" id="2126181"/>
    <lineage>
        <taxon>Eukaryota</taxon>
        <taxon>Fungi</taxon>
        <taxon>Dikarya</taxon>
        <taxon>Basidiomycota</taxon>
        <taxon>Agaricomycotina</taxon>
        <taxon>Agaricomycetes</taxon>
        <taxon>Agaricomycetidae</taxon>
        <taxon>Agaricales</taxon>
        <taxon>Marasmiineae</taxon>
        <taxon>Mycenaceae</taxon>
        <taxon>Mycena</taxon>
    </lineage>
</organism>
<dbReference type="InterPro" id="IPR016191">
    <property type="entry name" value="Ribonuclease/ribotoxin"/>
</dbReference>
<keyword evidence="2" id="KW-0255">Endonuclease</keyword>
<comment type="caution">
    <text evidence="6">The sequence shown here is derived from an EMBL/GenBank/DDBJ whole genome shotgun (WGS) entry which is preliminary data.</text>
</comment>
<dbReference type="GO" id="GO:0016787">
    <property type="term" value="F:hydrolase activity"/>
    <property type="evidence" value="ECO:0007669"/>
    <property type="project" value="UniProtKB-KW"/>
</dbReference>
<dbReference type="SUPFAM" id="SSF53933">
    <property type="entry name" value="Microbial ribonucleases"/>
    <property type="match status" value="1"/>
</dbReference>
<evidence type="ECO:0000256" key="5">
    <source>
        <dbReference type="ARBA" id="ARBA00023239"/>
    </source>
</evidence>
<keyword evidence="1" id="KW-0540">Nuclease</keyword>
<evidence type="ECO:0000256" key="4">
    <source>
        <dbReference type="ARBA" id="ARBA00023157"/>
    </source>
</evidence>
<dbReference type="GO" id="GO:0003723">
    <property type="term" value="F:RNA binding"/>
    <property type="evidence" value="ECO:0007669"/>
    <property type="project" value="InterPro"/>
</dbReference>
<dbReference type="Pfam" id="PF00545">
    <property type="entry name" value="Ribonuclease"/>
    <property type="match status" value="1"/>
</dbReference>
<sequence>MHMLGPSSASDTMYALGVAALLATCAFAAPALSGLTIPRALPSGDVTCGRNVYTVSQVSSATSAGFAHRNSPIGSDSYPHQFFNDEGLRLFCSGSSWLEWPIIEGGTYSGGSPGADRVVFNTAGTYCAVITHTGASSTNGFVSCEND</sequence>
<proteinExistence type="predicted"/>
<dbReference type="OrthoDB" id="5425539at2759"/>
<name>A0A8H6T6K4_9AGAR</name>
<dbReference type="Gene3D" id="3.10.450.30">
    <property type="entry name" value="Microbial ribonucleases"/>
    <property type="match status" value="1"/>
</dbReference>
<dbReference type="GeneID" id="59341364"/>
<evidence type="ECO:0000256" key="2">
    <source>
        <dbReference type="ARBA" id="ARBA00022759"/>
    </source>
</evidence>
<dbReference type="GO" id="GO:0016829">
    <property type="term" value="F:lyase activity"/>
    <property type="evidence" value="ECO:0007669"/>
    <property type="project" value="UniProtKB-KW"/>
</dbReference>
<accession>A0A8H6T6K4</accession>
<evidence type="ECO:0000313" key="6">
    <source>
        <dbReference type="EMBL" id="KAF7311835.1"/>
    </source>
</evidence>
<gene>
    <name evidence="6" type="ORF">MIND_00194100</name>
</gene>